<evidence type="ECO:0000256" key="4">
    <source>
        <dbReference type="ARBA" id="ARBA00022692"/>
    </source>
</evidence>
<keyword evidence="3" id="KW-0945">Host-virus interaction</keyword>
<keyword evidence="7" id="KW-0325">Glycoprotein</keyword>
<keyword evidence="9" id="KW-0946">Virion</keyword>
<evidence type="ECO:0000256" key="6">
    <source>
        <dbReference type="ARBA" id="ARBA00023136"/>
    </source>
</evidence>
<organism evidence="9 10">
    <name type="scientific">Cacatuid alphaherpesvirus 2</name>
    <dbReference type="NCBI Taxonomy" id="2604840"/>
    <lineage>
        <taxon>Viruses</taxon>
        <taxon>Duplodnaviria</taxon>
        <taxon>Heunggongvirae</taxon>
        <taxon>Peploviricota</taxon>
        <taxon>Herviviricetes</taxon>
        <taxon>Herpesvirales</taxon>
        <taxon>Orthoherpesviridae</taxon>
        <taxon>Alphaherpesvirinae</taxon>
        <taxon>Iltovirus</taxon>
        <taxon>Iltovirus cacatuidalpha2</taxon>
    </lineage>
</organism>
<keyword evidence="10" id="KW-1185">Reference proteome</keyword>
<proteinExistence type="inferred from homology"/>
<dbReference type="GO" id="GO:0016020">
    <property type="term" value="C:membrane"/>
    <property type="evidence" value="ECO:0007669"/>
    <property type="project" value="UniProtKB-SubCell"/>
</dbReference>
<evidence type="ECO:0000313" key="10">
    <source>
        <dbReference type="Proteomes" id="UP001144437"/>
    </source>
</evidence>
<dbReference type="Proteomes" id="UP001144437">
    <property type="component" value="Segment"/>
</dbReference>
<keyword evidence="5 8" id="KW-1133">Transmembrane helix</keyword>
<keyword evidence="6 8" id="KW-0472">Membrane</keyword>
<keyword evidence="4 8" id="KW-0812">Transmembrane</keyword>
<feature type="transmembrane region" description="Helical" evidence="8">
    <location>
        <begin position="397"/>
        <end position="424"/>
    </location>
</feature>
<evidence type="ECO:0000256" key="8">
    <source>
        <dbReference type="SAM" id="Phobius"/>
    </source>
</evidence>
<dbReference type="InterPro" id="IPR001038">
    <property type="entry name" value="GA_GC"/>
</dbReference>
<evidence type="ECO:0000256" key="2">
    <source>
        <dbReference type="ARBA" id="ARBA00005284"/>
    </source>
</evidence>
<name>A0A5B9R3X8_9ALPH</name>
<dbReference type="EMBL" id="MK360902">
    <property type="protein sequence ID" value="QEG54069.1"/>
    <property type="molecule type" value="Genomic_DNA"/>
</dbReference>
<evidence type="ECO:0000256" key="3">
    <source>
        <dbReference type="ARBA" id="ARBA00022581"/>
    </source>
</evidence>
<evidence type="ECO:0000256" key="7">
    <source>
        <dbReference type="ARBA" id="ARBA00023180"/>
    </source>
</evidence>
<dbReference type="InterPro" id="IPR036179">
    <property type="entry name" value="Ig-like_dom_sf"/>
</dbReference>
<dbReference type="SUPFAM" id="SSF48726">
    <property type="entry name" value="Immunoglobulin"/>
    <property type="match status" value="1"/>
</dbReference>
<dbReference type="GO" id="GO:0019031">
    <property type="term" value="C:viral envelope"/>
    <property type="evidence" value="ECO:0007669"/>
    <property type="project" value="UniProtKB-KW"/>
</dbReference>
<comment type="similarity">
    <text evidence="2">Belongs to the herpesviridae glycoprotein C family.</text>
</comment>
<keyword evidence="9" id="KW-0261">Viral envelope protein</keyword>
<evidence type="ECO:0000313" key="9">
    <source>
        <dbReference type="EMBL" id="QEG54069.1"/>
    </source>
</evidence>
<dbReference type="RefSeq" id="YP_010801594.1">
    <property type="nucleotide sequence ID" value="NC_076966.1"/>
</dbReference>
<dbReference type="GeneID" id="80540307"/>
<dbReference type="KEGG" id="vg:80540307"/>
<accession>A0A5B9R3X8</accession>
<reference evidence="9" key="1">
    <citation type="journal article" date="2019" name="Vet. Microbiol.">
        <title>Disease surveillance in wild Victorian cacatuids reveals co-infection with multiple agents and detection of novel avian viruses.</title>
        <authorList>
            <person name="Sutherland M."/>
            <person name="Sarker S."/>
            <person name="Vaz P.K."/>
            <person name="Legione A.R."/>
            <person name="Devlin J.M."/>
            <person name="Macwhirter P.L."/>
            <person name="Whiteley P.L."/>
            <person name="Raidal S.R."/>
        </authorList>
    </citation>
    <scope>NUCLEOTIDE SEQUENCE</scope>
    <source>
        <strain evidence="9">97-0001</strain>
    </source>
</reference>
<evidence type="ECO:0000256" key="1">
    <source>
        <dbReference type="ARBA" id="ARBA00004167"/>
    </source>
</evidence>
<comment type="subcellular location">
    <subcellularLocation>
        <location evidence="1">Membrane</location>
        <topology evidence="1">Single-pass membrane protein</topology>
    </subcellularLocation>
</comment>
<dbReference type="Pfam" id="PF02124">
    <property type="entry name" value="Marek_A"/>
    <property type="match status" value="1"/>
</dbReference>
<evidence type="ECO:0000256" key="5">
    <source>
        <dbReference type="ARBA" id="ARBA00022989"/>
    </source>
</evidence>
<protein>
    <submittedName>
        <fullName evidence="9">Envelope glycoprotein C</fullName>
    </submittedName>
</protein>
<sequence>MVFSYGTTGTMVSKPCAMAVLIILSLAWVGTALELTCTGGTGGAVYSTLGDTFSIGCKPSRTLLQGETIVVSISPLSNGDVETPGDLYGIPKSMDEWRITPRDIYAYNVTARKVVESPFYGDDGLLVPSNLNASGPFVISTNASTRAHMAIYAWRVISNNSEQAAKQEIRLYLARPPTTIDLESDAFYLEAVHAPALTVVARGSYPPSALKWKWFYGNVEAEKVPYLQQTVRHISGSYGSVDVKWNLVNTSPEPVPLPQTVLLNITWTPPSGFENIFDKITKTVLINPSWVLKPYVKTRIFHPDYVFCKGYNVLCDRGTLGWFKNGQKINSIHKPIHIPHRMDSKLCTMISIIGVPQDPVLQESDTYTCILRGYESQYPWLNSTSVLDNTPTQQGRPMIICLLVVSVVLAVGIIMTAGISACLWRTR</sequence>